<sequence>MDVTLTNEKEKQKEIASFSPQCELLQSVFFLAHLPKKSSLPRKHAPEDLTSLQRLSSTCQQSHRALHTLHLSWPCFPLSAFTLITSGLHLPNTCLIFATGTALQSTCSFVKPEGQVSHDGPPQSQNVTLRVRNFYVTYLYAFA</sequence>
<reference evidence="1 2" key="1">
    <citation type="journal article" date="2020" name="Nature">
        <title>Six reference-quality genomes reveal evolution of bat adaptations.</title>
        <authorList>
            <person name="Jebb D."/>
            <person name="Huang Z."/>
            <person name="Pippel M."/>
            <person name="Hughes G.M."/>
            <person name="Lavrichenko K."/>
            <person name="Devanna P."/>
            <person name="Winkler S."/>
            <person name="Jermiin L.S."/>
            <person name="Skirmuntt E.C."/>
            <person name="Katzourakis A."/>
            <person name="Burkitt-Gray L."/>
            <person name="Ray D.A."/>
            <person name="Sullivan K.A.M."/>
            <person name="Roscito J.G."/>
            <person name="Kirilenko B.M."/>
            <person name="Davalos L.M."/>
            <person name="Corthals A.P."/>
            <person name="Power M.L."/>
            <person name="Jones G."/>
            <person name="Ransome R.D."/>
            <person name="Dechmann D.K.N."/>
            <person name="Locatelli A.G."/>
            <person name="Puechmaille S.J."/>
            <person name="Fedrigo O."/>
            <person name="Jarvis E.D."/>
            <person name="Hiller M."/>
            <person name="Vernes S.C."/>
            <person name="Myers E.W."/>
            <person name="Teeling E.C."/>
        </authorList>
    </citation>
    <scope>NUCLEOTIDE SEQUENCE [LARGE SCALE GENOMIC DNA]</scope>
    <source>
        <strain evidence="1">MPipKuh1</strain>
        <tissue evidence="1">Flight muscle</tissue>
    </source>
</reference>
<accession>A0A7J7VV45</accession>
<gene>
    <name evidence="1" type="ORF">mPipKuh1_008248</name>
</gene>
<proteinExistence type="predicted"/>
<comment type="caution">
    <text evidence="1">The sequence shown here is derived from an EMBL/GenBank/DDBJ whole genome shotgun (WGS) entry which is preliminary data.</text>
</comment>
<dbReference type="EMBL" id="JACAGB010000013">
    <property type="protein sequence ID" value="KAF6328906.1"/>
    <property type="molecule type" value="Genomic_DNA"/>
</dbReference>
<protein>
    <submittedName>
        <fullName evidence="1">Uncharacterized protein</fullName>
    </submittedName>
</protein>
<evidence type="ECO:0000313" key="1">
    <source>
        <dbReference type="EMBL" id="KAF6328906.1"/>
    </source>
</evidence>
<organism evidence="1 2">
    <name type="scientific">Pipistrellus kuhlii</name>
    <name type="common">Kuhl's pipistrelle</name>
    <dbReference type="NCBI Taxonomy" id="59472"/>
    <lineage>
        <taxon>Eukaryota</taxon>
        <taxon>Metazoa</taxon>
        <taxon>Chordata</taxon>
        <taxon>Craniata</taxon>
        <taxon>Vertebrata</taxon>
        <taxon>Euteleostomi</taxon>
        <taxon>Mammalia</taxon>
        <taxon>Eutheria</taxon>
        <taxon>Laurasiatheria</taxon>
        <taxon>Chiroptera</taxon>
        <taxon>Yangochiroptera</taxon>
        <taxon>Vespertilionidae</taxon>
        <taxon>Pipistrellus</taxon>
    </lineage>
</organism>
<dbReference type="Proteomes" id="UP000558488">
    <property type="component" value="Unassembled WGS sequence"/>
</dbReference>
<keyword evidence="2" id="KW-1185">Reference proteome</keyword>
<evidence type="ECO:0000313" key="2">
    <source>
        <dbReference type="Proteomes" id="UP000558488"/>
    </source>
</evidence>
<dbReference type="AlphaFoldDB" id="A0A7J7VV45"/>
<name>A0A7J7VV45_PIPKU</name>